<evidence type="ECO:0000259" key="3">
    <source>
        <dbReference type="Pfam" id="PF22829"/>
    </source>
</evidence>
<dbReference type="EMBL" id="OANT01000003">
    <property type="protein sequence ID" value="SNX44626.1"/>
    <property type="molecule type" value="Genomic_DNA"/>
</dbReference>
<organism evidence="4 5">
    <name type="scientific">Acinetobacter puyangensis</name>
    <dbReference type="NCBI Taxonomy" id="1096779"/>
    <lineage>
        <taxon>Bacteria</taxon>
        <taxon>Pseudomonadati</taxon>
        <taxon>Pseudomonadota</taxon>
        <taxon>Gammaproteobacteria</taxon>
        <taxon>Moraxellales</taxon>
        <taxon>Moraxellaceae</taxon>
        <taxon>Acinetobacter</taxon>
    </lineage>
</organism>
<keyword evidence="5" id="KW-1185">Reference proteome</keyword>
<protein>
    <recommendedName>
        <fullName evidence="6">Transferrin-binding protein B C-lobe/N-lobe beta barrel domain-containing protein</fullName>
    </recommendedName>
</protein>
<dbReference type="OrthoDB" id="8607327at2"/>
<gene>
    <name evidence="4" type="ORF">SAMN05421731_103368</name>
</gene>
<reference evidence="5" key="1">
    <citation type="submission" date="2016-09" db="EMBL/GenBank/DDBJ databases">
        <authorList>
            <person name="Varghese N."/>
            <person name="Submissions S."/>
        </authorList>
    </citation>
    <scope>NUCLEOTIDE SEQUENCE [LARGE SCALE GENOMIC DNA]</scope>
    <source>
        <strain evidence="5">ANC 4466</strain>
    </source>
</reference>
<dbReference type="Proteomes" id="UP000219042">
    <property type="component" value="Unassembled WGS sequence"/>
</dbReference>
<evidence type="ECO:0008006" key="6">
    <source>
        <dbReference type="Google" id="ProtNLM"/>
    </source>
</evidence>
<evidence type="ECO:0000313" key="4">
    <source>
        <dbReference type="EMBL" id="SNX44626.1"/>
    </source>
</evidence>
<sequence>MKLNQIAFALVATLGIIGSAHAAIGSGQSYGGSDGDGLLKLSSTEVKAGVDGAVVTTSSPTGGYADFDHLKTYINLGLAGSHNTTTDVYHFAGSDLAWVSALGAPDHTGLGVWDFKQVGGEDIYFGNWAKEVGTTGVADSSTHTVFYIGDNVDSAISSANYGVTANYTVSGLNNGDYYSGNYAATFGATATGTGTLTGTLTDGTSTFNVGTATIDNATAAISGSDASWTGGKTASGGVVSGSFFNTQAQLAGIAKFADRSYDIAFGGVRQ</sequence>
<evidence type="ECO:0000256" key="1">
    <source>
        <dbReference type="SAM" id="SignalP"/>
    </source>
</evidence>
<dbReference type="InterPro" id="IPR054536">
    <property type="entry name" value="HphA_C"/>
</dbReference>
<name>A0A240E7S8_9GAMM</name>
<feature type="chain" id="PRO_5013235431" description="Transferrin-binding protein B C-lobe/N-lobe beta barrel domain-containing protein" evidence="1">
    <location>
        <begin position="23"/>
        <end position="270"/>
    </location>
</feature>
<dbReference type="InterPro" id="IPR054535">
    <property type="entry name" value="HphA_N"/>
</dbReference>
<dbReference type="RefSeq" id="WP_097078854.1">
    <property type="nucleotide sequence ID" value="NZ_BAABHT010000001.1"/>
</dbReference>
<dbReference type="Pfam" id="PF22829">
    <property type="entry name" value="HphA_C"/>
    <property type="match status" value="1"/>
</dbReference>
<dbReference type="NCBIfam" id="NF041636">
    <property type="entry name" value="slam_lipo"/>
    <property type="match status" value="1"/>
</dbReference>
<keyword evidence="1" id="KW-0732">Signal</keyword>
<feature type="domain" description="HphA N-terminal heme-binding" evidence="2">
    <location>
        <begin position="39"/>
        <end position="135"/>
    </location>
</feature>
<dbReference type="InterPro" id="IPR054843">
    <property type="entry name" value="Slam_hemophilin_C"/>
</dbReference>
<evidence type="ECO:0000313" key="5">
    <source>
        <dbReference type="Proteomes" id="UP000219042"/>
    </source>
</evidence>
<evidence type="ECO:0000259" key="2">
    <source>
        <dbReference type="Pfam" id="PF22828"/>
    </source>
</evidence>
<dbReference type="AlphaFoldDB" id="A0A240E7S8"/>
<proteinExistence type="predicted"/>
<accession>A0A240E7S8</accession>
<feature type="signal peptide" evidence="1">
    <location>
        <begin position="1"/>
        <end position="22"/>
    </location>
</feature>
<dbReference type="Pfam" id="PF22828">
    <property type="entry name" value="HphA_N"/>
    <property type="match status" value="1"/>
</dbReference>
<feature type="domain" description="HphA C-terminal" evidence="3">
    <location>
        <begin position="164"/>
        <end position="268"/>
    </location>
</feature>